<evidence type="ECO:0000259" key="7">
    <source>
        <dbReference type="Pfam" id="PF00551"/>
    </source>
</evidence>
<feature type="active site" description="Proton donor" evidence="6">
    <location>
        <position position="112"/>
    </location>
</feature>
<comment type="caution">
    <text evidence="6">Lacks conserved residue(s) required for the propagation of feature annotation.</text>
</comment>
<name>A0ABW3IHR1_9FLAO</name>
<evidence type="ECO:0000256" key="3">
    <source>
        <dbReference type="ARBA" id="ARBA00022755"/>
    </source>
</evidence>
<evidence type="ECO:0000313" key="8">
    <source>
        <dbReference type="EMBL" id="MFD0977335.1"/>
    </source>
</evidence>
<feature type="binding site" evidence="6">
    <location>
        <position position="66"/>
    </location>
    <ligand>
        <name>(6R)-10-formyltetrahydrofolate</name>
        <dbReference type="ChEBI" id="CHEBI:195366"/>
    </ligand>
</feature>
<comment type="pathway">
    <text evidence="1 6">Purine metabolism; IMP biosynthesis via de novo pathway; N(2)-formyl-N(1)-(5-phospho-D-ribosyl)glycinamide from N(1)-(5-phospho-D-ribosyl)glycinamide (10-formyl THF route): step 1/1.</text>
</comment>
<dbReference type="InterPro" id="IPR036477">
    <property type="entry name" value="Formyl_transf_N_sf"/>
</dbReference>
<dbReference type="PANTHER" id="PTHR43369:SF2">
    <property type="entry name" value="PHOSPHORIBOSYLGLYCINAMIDE FORMYLTRANSFERASE"/>
    <property type="match status" value="1"/>
</dbReference>
<comment type="caution">
    <text evidence="8">The sequence shown here is derived from an EMBL/GenBank/DDBJ whole genome shotgun (WGS) entry which is preliminary data.</text>
</comment>
<dbReference type="RefSeq" id="WP_380739533.1">
    <property type="nucleotide sequence ID" value="NZ_JBHTJP010000035.1"/>
</dbReference>
<proteinExistence type="inferred from homology"/>
<feature type="binding site" evidence="6">
    <location>
        <begin position="20"/>
        <end position="22"/>
    </location>
    <ligand>
        <name>N(1)-(5-phospho-beta-D-ribosyl)glycinamide</name>
        <dbReference type="ChEBI" id="CHEBI:143788"/>
    </ligand>
</feature>
<protein>
    <recommendedName>
        <fullName evidence="6">Phosphoribosylglycinamide formyltransferase</fullName>
        <ecNumber evidence="6">2.1.2.2</ecNumber>
    </recommendedName>
    <alternativeName>
        <fullName evidence="6">5'-phosphoribosylglycinamide transformylase</fullName>
    </alternativeName>
    <alternativeName>
        <fullName evidence="6">GAR transformylase</fullName>
        <shortName evidence="6">GART</shortName>
    </alternativeName>
</protein>
<keyword evidence="9" id="KW-1185">Reference proteome</keyword>
<dbReference type="HAMAP" id="MF_01930">
    <property type="entry name" value="PurN"/>
    <property type="match status" value="1"/>
</dbReference>
<dbReference type="Proteomes" id="UP001597100">
    <property type="component" value="Unassembled WGS sequence"/>
</dbReference>
<comment type="function">
    <text evidence="6">Catalyzes the transfer of a formyl group from 10-formyltetrahydrofolate to 5-phospho-ribosyl-glycinamide (GAR), producing 5-phospho-ribosyl-N-formylglycinamide (FGAR) and tetrahydrofolate.</text>
</comment>
<keyword evidence="2 6" id="KW-0808">Transferase</keyword>
<dbReference type="InterPro" id="IPR004607">
    <property type="entry name" value="GART"/>
</dbReference>
<keyword evidence="3 6" id="KW-0658">Purine biosynthesis</keyword>
<comment type="similarity">
    <text evidence="4 6">Belongs to the GART family.</text>
</comment>
<feature type="site" description="Raises pKa of active site His" evidence="6">
    <location>
        <position position="153"/>
    </location>
</feature>
<gene>
    <name evidence="6 8" type="primary">purN</name>
    <name evidence="8" type="ORF">ACFQ1G_11080</name>
</gene>
<comment type="catalytic activity">
    <reaction evidence="5 6">
        <text>N(1)-(5-phospho-beta-D-ribosyl)glycinamide + (6R)-10-formyltetrahydrofolate = N(2)-formyl-N(1)-(5-phospho-beta-D-ribosyl)glycinamide + (6S)-5,6,7,8-tetrahydrofolate + H(+)</text>
        <dbReference type="Rhea" id="RHEA:15053"/>
        <dbReference type="ChEBI" id="CHEBI:15378"/>
        <dbReference type="ChEBI" id="CHEBI:57453"/>
        <dbReference type="ChEBI" id="CHEBI:143788"/>
        <dbReference type="ChEBI" id="CHEBI:147286"/>
        <dbReference type="ChEBI" id="CHEBI:195366"/>
        <dbReference type="EC" id="2.1.2.2"/>
    </reaction>
</comment>
<dbReference type="EMBL" id="JBHTJP010000035">
    <property type="protein sequence ID" value="MFD0977335.1"/>
    <property type="molecule type" value="Genomic_DNA"/>
</dbReference>
<evidence type="ECO:0000256" key="2">
    <source>
        <dbReference type="ARBA" id="ARBA00022679"/>
    </source>
</evidence>
<feature type="binding site" evidence="6">
    <location>
        <position position="110"/>
    </location>
    <ligand>
        <name>(6R)-10-formyltetrahydrofolate</name>
        <dbReference type="ChEBI" id="CHEBI:195366"/>
    </ligand>
</feature>
<evidence type="ECO:0000256" key="6">
    <source>
        <dbReference type="HAMAP-Rule" id="MF_01930"/>
    </source>
</evidence>
<evidence type="ECO:0000256" key="5">
    <source>
        <dbReference type="ARBA" id="ARBA00047664"/>
    </source>
</evidence>
<reference evidence="9" key="1">
    <citation type="journal article" date="2019" name="Int. J. Syst. Evol. Microbiol.">
        <title>The Global Catalogue of Microorganisms (GCM) 10K type strain sequencing project: providing services to taxonomists for standard genome sequencing and annotation.</title>
        <authorList>
            <consortium name="The Broad Institute Genomics Platform"/>
            <consortium name="The Broad Institute Genome Sequencing Center for Infectious Disease"/>
            <person name="Wu L."/>
            <person name="Ma J."/>
        </authorList>
    </citation>
    <scope>NUCLEOTIDE SEQUENCE [LARGE SCALE GENOMIC DNA]</scope>
    <source>
        <strain evidence="9">CCUG 60898</strain>
    </source>
</reference>
<evidence type="ECO:0000313" key="9">
    <source>
        <dbReference type="Proteomes" id="UP001597100"/>
    </source>
</evidence>
<dbReference type="GO" id="GO:0004644">
    <property type="term" value="F:phosphoribosylglycinamide formyltransferase activity"/>
    <property type="evidence" value="ECO:0007669"/>
    <property type="project" value="UniProtKB-EC"/>
</dbReference>
<sequence length="200" mass="22754">MLTSKKSAKKKIVIFASGSGTNAENIIKYFKESEKAEVEAVFSNKKGAKVLRKAHDHHVKALFFDRDALYNSNKILNVLLDMKPDIIVLAGFLWIFPDTILKEFPNKVINLHPALLPKYGGKGMYGMNVHRAVLENKELETGISIHFVNEKYDEGEIIFQATTPIDENDSAEEVAQKIHQLEYEHFPKVIENLLFPKKND</sequence>
<evidence type="ECO:0000256" key="4">
    <source>
        <dbReference type="ARBA" id="ARBA00038440"/>
    </source>
</evidence>
<dbReference type="InterPro" id="IPR001555">
    <property type="entry name" value="GART_AS"/>
</dbReference>
<organism evidence="8 9">
    <name type="scientific">Salinimicrobium gaetbulicola</name>
    <dbReference type="NCBI Taxonomy" id="999702"/>
    <lineage>
        <taxon>Bacteria</taxon>
        <taxon>Pseudomonadati</taxon>
        <taxon>Bacteroidota</taxon>
        <taxon>Flavobacteriia</taxon>
        <taxon>Flavobacteriales</taxon>
        <taxon>Flavobacteriaceae</taxon>
        <taxon>Salinimicrobium</taxon>
    </lineage>
</organism>
<dbReference type="NCBIfam" id="TIGR00639">
    <property type="entry name" value="PurN"/>
    <property type="match status" value="1"/>
</dbReference>
<dbReference type="CDD" id="cd08645">
    <property type="entry name" value="FMT_core_GART"/>
    <property type="match status" value="1"/>
</dbReference>
<dbReference type="PANTHER" id="PTHR43369">
    <property type="entry name" value="PHOSPHORIBOSYLGLYCINAMIDE FORMYLTRANSFERASE"/>
    <property type="match status" value="1"/>
</dbReference>
<dbReference type="EC" id="2.1.2.2" evidence="6"/>
<feature type="domain" description="Formyl transferase N-terminal" evidence="7">
    <location>
        <begin position="10"/>
        <end position="190"/>
    </location>
</feature>
<dbReference type="InterPro" id="IPR002376">
    <property type="entry name" value="Formyl_transf_N"/>
</dbReference>
<dbReference type="SUPFAM" id="SSF53328">
    <property type="entry name" value="Formyltransferase"/>
    <property type="match status" value="1"/>
</dbReference>
<dbReference type="Pfam" id="PF00551">
    <property type="entry name" value="Formyl_trans_N"/>
    <property type="match status" value="1"/>
</dbReference>
<dbReference type="Gene3D" id="3.40.50.170">
    <property type="entry name" value="Formyl transferase, N-terminal domain"/>
    <property type="match status" value="1"/>
</dbReference>
<accession>A0ABW3IHR1</accession>
<dbReference type="PROSITE" id="PS00373">
    <property type="entry name" value="GART"/>
    <property type="match status" value="1"/>
</dbReference>
<evidence type="ECO:0000256" key="1">
    <source>
        <dbReference type="ARBA" id="ARBA00005054"/>
    </source>
</evidence>